<dbReference type="Proteomes" id="UP001628179">
    <property type="component" value="Unassembled WGS sequence"/>
</dbReference>
<feature type="transmembrane region" description="Helical" evidence="2">
    <location>
        <begin position="12"/>
        <end position="33"/>
    </location>
</feature>
<dbReference type="EMBL" id="BAAFSV010000002">
    <property type="protein sequence ID" value="GAB1314176.1"/>
    <property type="molecule type" value="Genomic_DNA"/>
</dbReference>
<organism evidence="3 4">
    <name type="scientific">Madurella fahalii</name>
    <dbReference type="NCBI Taxonomy" id="1157608"/>
    <lineage>
        <taxon>Eukaryota</taxon>
        <taxon>Fungi</taxon>
        <taxon>Dikarya</taxon>
        <taxon>Ascomycota</taxon>
        <taxon>Pezizomycotina</taxon>
        <taxon>Sordariomycetes</taxon>
        <taxon>Sordariomycetidae</taxon>
        <taxon>Sordariales</taxon>
        <taxon>Sordariales incertae sedis</taxon>
        <taxon>Madurella</taxon>
    </lineage>
</organism>
<evidence type="ECO:0000256" key="2">
    <source>
        <dbReference type="SAM" id="Phobius"/>
    </source>
</evidence>
<evidence type="ECO:0000313" key="3">
    <source>
        <dbReference type="EMBL" id="GAB1314176.1"/>
    </source>
</evidence>
<feature type="region of interest" description="Disordered" evidence="1">
    <location>
        <begin position="234"/>
        <end position="281"/>
    </location>
</feature>
<feature type="region of interest" description="Disordered" evidence="1">
    <location>
        <begin position="173"/>
        <end position="222"/>
    </location>
</feature>
<dbReference type="RefSeq" id="XP_070915907.1">
    <property type="nucleotide sequence ID" value="XM_071059806.1"/>
</dbReference>
<protein>
    <submittedName>
        <fullName evidence="3">MARVEL domain-containing protein</fullName>
    </submittedName>
</protein>
<evidence type="ECO:0000256" key="1">
    <source>
        <dbReference type="SAM" id="MobiDB-lite"/>
    </source>
</evidence>
<gene>
    <name evidence="3" type="ORF">MFIFM68171_04386</name>
</gene>
<dbReference type="GeneID" id="98175129"/>
<keyword evidence="2" id="KW-1133">Transmembrane helix</keyword>
<feature type="transmembrane region" description="Helical" evidence="2">
    <location>
        <begin position="39"/>
        <end position="63"/>
    </location>
</feature>
<feature type="transmembrane region" description="Helical" evidence="2">
    <location>
        <begin position="142"/>
        <end position="165"/>
    </location>
</feature>
<reference evidence="3 4" key="1">
    <citation type="submission" date="2024-09" db="EMBL/GenBank/DDBJ databases">
        <title>Itraconazole resistance in Madurella fahalii resulting from another homologue of gene encoding cytochrome P450 14-alpha sterol demethylase (CYP51).</title>
        <authorList>
            <person name="Yoshioka I."/>
            <person name="Fahal A.H."/>
            <person name="Kaneko S."/>
            <person name="Yaguchi T."/>
        </authorList>
    </citation>
    <scope>NUCLEOTIDE SEQUENCE [LARGE SCALE GENOMIC DNA]</scope>
    <source>
        <strain evidence="3 4">IFM 68171</strain>
    </source>
</reference>
<keyword evidence="4" id="KW-1185">Reference proteome</keyword>
<proteinExistence type="predicted"/>
<keyword evidence="2" id="KW-0812">Transmembrane</keyword>
<feature type="compositionally biased region" description="Low complexity" evidence="1">
    <location>
        <begin position="193"/>
        <end position="209"/>
    </location>
</feature>
<comment type="caution">
    <text evidence="3">The sequence shown here is derived from an EMBL/GenBank/DDBJ whole genome shotgun (WGS) entry which is preliminary data.</text>
</comment>
<name>A0ABQ0G8U3_9PEZI</name>
<sequence length="281" mass="30065">MAARGFQFFVRFIQFFCSAVVLALFTYFLIVLINHDMPIALWVPAVTGISGAGVVYVILALLFLCCLPGHPFPSILFMILDVVFMAGFAYVAVVNRGGASSCEGEIETAFGRGDAETNMVDSEDGDFLATPSLQLACKMETASLVVSIIADVFFIISIILGVVLIRNRRKEKRLGPSPANDYTSGYGTGRNHSSLSGRKSSSTGAASSSNTLPSHTSPDDVRDSFATEQTHVSNNGYSAASRGPSKQDPPFEGNAANNIPAARYPNASNGYRYDNNGGVYQ</sequence>
<keyword evidence="2" id="KW-0472">Membrane</keyword>
<accession>A0ABQ0G8U3</accession>
<evidence type="ECO:0000313" key="4">
    <source>
        <dbReference type="Proteomes" id="UP001628179"/>
    </source>
</evidence>
<feature type="transmembrane region" description="Helical" evidence="2">
    <location>
        <begin position="75"/>
        <end position="93"/>
    </location>
</feature>